<dbReference type="Proteomes" id="UP001163603">
    <property type="component" value="Chromosome 14"/>
</dbReference>
<organism evidence="1 2">
    <name type="scientific">Pistacia integerrima</name>
    <dbReference type="NCBI Taxonomy" id="434235"/>
    <lineage>
        <taxon>Eukaryota</taxon>
        <taxon>Viridiplantae</taxon>
        <taxon>Streptophyta</taxon>
        <taxon>Embryophyta</taxon>
        <taxon>Tracheophyta</taxon>
        <taxon>Spermatophyta</taxon>
        <taxon>Magnoliopsida</taxon>
        <taxon>eudicotyledons</taxon>
        <taxon>Gunneridae</taxon>
        <taxon>Pentapetalae</taxon>
        <taxon>rosids</taxon>
        <taxon>malvids</taxon>
        <taxon>Sapindales</taxon>
        <taxon>Anacardiaceae</taxon>
        <taxon>Pistacia</taxon>
    </lineage>
</organism>
<gene>
    <name evidence="1" type="ORF">Pint_33115</name>
</gene>
<proteinExistence type="predicted"/>
<comment type="caution">
    <text evidence="1">The sequence shown here is derived from an EMBL/GenBank/DDBJ whole genome shotgun (WGS) entry which is preliminary data.</text>
</comment>
<accession>A0ACC0X5S1</accession>
<keyword evidence="2" id="KW-1185">Reference proteome</keyword>
<dbReference type="EMBL" id="CM047749">
    <property type="protein sequence ID" value="KAJ0010153.1"/>
    <property type="molecule type" value="Genomic_DNA"/>
</dbReference>
<protein>
    <submittedName>
        <fullName evidence="1">Uncharacterized protein</fullName>
    </submittedName>
</protein>
<sequence>MGKKRVIFPQLIQSNNVQLSTLHTSALHTLLLCTSVFTLFLLHKFTIPSHVISYVYIPWPMNTYRDGACHHQNFSSFHHPFSQAYCSNLPEGHFCQFSSIASTSPKHNSSYS</sequence>
<evidence type="ECO:0000313" key="2">
    <source>
        <dbReference type="Proteomes" id="UP001163603"/>
    </source>
</evidence>
<name>A0ACC0X5S1_9ROSI</name>
<evidence type="ECO:0000313" key="1">
    <source>
        <dbReference type="EMBL" id="KAJ0010153.1"/>
    </source>
</evidence>
<reference evidence="2" key="1">
    <citation type="journal article" date="2023" name="G3 (Bethesda)">
        <title>Genome assembly and association tests identify interacting loci associated with vigor, precocity, and sex in interspecific pistachio rootstocks.</title>
        <authorList>
            <person name="Palmer W."/>
            <person name="Jacygrad E."/>
            <person name="Sagayaradj S."/>
            <person name="Cavanaugh K."/>
            <person name="Han R."/>
            <person name="Bertier L."/>
            <person name="Beede B."/>
            <person name="Kafkas S."/>
            <person name="Golino D."/>
            <person name="Preece J."/>
            <person name="Michelmore R."/>
        </authorList>
    </citation>
    <scope>NUCLEOTIDE SEQUENCE [LARGE SCALE GENOMIC DNA]</scope>
</reference>